<feature type="compositionally biased region" description="Basic and acidic residues" evidence="1">
    <location>
        <begin position="11"/>
        <end position="28"/>
    </location>
</feature>
<name>A0ABT2NB28_9CYAN</name>
<evidence type="ECO:0000313" key="3">
    <source>
        <dbReference type="Proteomes" id="UP001525961"/>
    </source>
</evidence>
<protein>
    <submittedName>
        <fullName evidence="2">Uncharacterized protein</fullName>
    </submittedName>
</protein>
<organism evidence="2 3">
    <name type="scientific">Laspinema olomoucense D3b</name>
    <dbReference type="NCBI Taxonomy" id="2953688"/>
    <lineage>
        <taxon>Bacteria</taxon>
        <taxon>Bacillati</taxon>
        <taxon>Cyanobacteriota</taxon>
        <taxon>Cyanophyceae</taxon>
        <taxon>Oscillatoriophycideae</taxon>
        <taxon>Oscillatoriales</taxon>
        <taxon>Laspinemataceae</taxon>
        <taxon>Laspinema</taxon>
        <taxon>Laspinema olomoucense</taxon>
    </lineage>
</organism>
<dbReference type="RefSeq" id="WP_261201028.1">
    <property type="nucleotide sequence ID" value="NZ_JAMXFA010000014.1"/>
</dbReference>
<accession>A0ABT2NB28</accession>
<reference evidence="2 3" key="1">
    <citation type="journal article" date="2022" name="Front. Microbiol.">
        <title>High genomic differentiation and limited gene flow indicate recent cryptic speciation within the genus Laspinema (cyanobacteria).</title>
        <authorList>
            <person name="Stanojkovic A."/>
            <person name="Skoupy S."/>
            <person name="Skaloud P."/>
            <person name="Dvorak P."/>
        </authorList>
    </citation>
    <scope>NUCLEOTIDE SEQUENCE [LARGE SCALE GENOMIC DNA]</scope>
    <source>
        <strain evidence="2 3">D3b</strain>
    </source>
</reference>
<dbReference type="EMBL" id="JAMXFA010000014">
    <property type="protein sequence ID" value="MCT7978471.1"/>
    <property type="molecule type" value="Genomic_DNA"/>
</dbReference>
<evidence type="ECO:0000256" key="1">
    <source>
        <dbReference type="SAM" id="MobiDB-lite"/>
    </source>
</evidence>
<keyword evidence="3" id="KW-1185">Reference proteome</keyword>
<feature type="region of interest" description="Disordered" evidence="1">
    <location>
        <begin position="1"/>
        <end position="55"/>
    </location>
</feature>
<sequence>MGRSPPQRTGAAEKTDPGDRRGIPRNRDSPGNPPPGAIGLFKQPVAADHRAWRSL</sequence>
<evidence type="ECO:0000313" key="2">
    <source>
        <dbReference type="EMBL" id="MCT7978471.1"/>
    </source>
</evidence>
<dbReference type="Proteomes" id="UP001525961">
    <property type="component" value="Unassembled WGS sequence"/>
</dbReference>
<comment type="caution">
    <text evidence="2">The sequence shown here is derived from an EMBL/GenBank/DDBJ whole genome shotgun (WGS) entry which is preliminary data.</text>
</comment>
<proteinExistence type="predicted"/>
<gene>
    <name evidence="2" type="ORF">NG792_12200</name>
</gene>